<keyword evidence="4" id="KW-1185">Reference proteome</keyword>
<keyword evidence="2" id="KW-0732">Signal</keyword>
<dbReference type="Proteomes" id="UP000637769">
    <property type="component" value="Unassembled WGS sequence"/>
</dbReference>
<feature type="chain" id="PRO_5046893065" evidence="2">
    <location>
        <begin position="21"/>
        <end position="145"/>
    </location>
</feature>
<evidence type="ECO:0000313" key="3">
    <source>
        <dbReference type="EMBL" id="GGC35327.1"/>
    </source>
</evidence>
<protein>
    <submittedName>
        <fullName evidence="3">Uncharacterized protein</fullName>
    </submittedName>
</protein>
<evidence type="ECO:0000256" key="1">
    <source>
        <dbReference type="SAM" id="MobiDB-lite"/>
    </source>
</evidence>
<feature type="compositionally biased region" description="Basic and acidic residues" evidence="1">
    <location>
        <begin position="95"/>
        <end position="106"/>
    </location>
</feature>
<name>A0ABQ1M5L8_9PROT</name>
<accession>A0ABQ1M5L8</accession>
<feature type="region of interest" description="Disordered" evidence="1">
    <location>
        <begin position="74"/>
        <end position="106"/>
    </location>
</feature>
<evidence type="ECO:0000313" key="4">
    <source>
        <dbReference type="Proteomes" id="UP000637769"/>
    </source>
</evidence>
<dbReference type="EMBL" id="BMCH01000005">
    <property type="protein sequence ID" value="GGC35327.1"/>
    <property type="molecule type" value="Genomic_DNA"/>
</dbReference>
<reference evidence="4" key="1">
    <citation type="journal article" date="2019" name="Int. J. Syst. Evol. Microbiol.">
        <title>The Global Catalogue of Microorganisms (GCM) 10K type strain sequencing project: providing services to taxonomists for standard genome sequencing and annotation.</title>
        <authorList>
            <consortium name="The Broad Institute Genomics Platform"/>
            <consortium name="The Broad Institute Genome Sequencing Center for Infectious Disease"/>
            <person name="Wu L."/>
            <person name="Ma J."/>
        </authorList>
    </citation>
    <scope>NUCLEOTIDE SEQUENCE [LARGE SCALE GENOMIC DNA]</scope>
    <source>
        <strain evidence="4">CCM 7132</strain>
    </source>
</reference>
<comment type="caution">
    <text evidence="3">The sequence shown here is derived from an EMBL/GenBank/DDBJ whole genome shotgun (WGS) entry which is preliminary data.</text>
</comment>
<dbReference type="RefSeq" id="WP_188426735.1">
    <property type="nucleotide sequence ID" value="NZ_BMCH01000005.1"/>
</dbReference>
<sequence>MRACLVLTVLASIGLNTAQAADNSPSTRNTAIRHTSPASSGLNTASSFSLEPATAEEPLIRQASLTVKAPIAASKDGFSQAPLPDDELEAPSSRNSDDDARLRADFFQRNHHQVGDALAGGAGANDQRRGHGSMAAGVALAIPMN</sequence>
<feature type="region of interest" description="Disordered" evidence="1">
    <location>
        <begin position="19"/>
        <end position="54"/>
    </location>
</feature>
<feature type="compositionally biased region" description="Polar residues" evidence="1">
    <location>
        <begin position="19"/>
        <end position="49"/>
    </location>
</feature>
<gene>
    <name evidence="3" type="ORF">GCM10007207_21080</name>
</gene>
<proteinExistence type="predicted"/>
<evidence type="ECO:0000256" key="2">
    <source>
        <dbReference type="SAM" id="SignalP"/>
    </source>
</evidence>
<feature type="signal peptide" evidence="2">
    <location>
        <begin position="1"/>
        <end position="20"/>
    </location>
</feature>
<organism evidence="3 4">
    <name type="scientific">Asaia siamensis</name>
    <dbReference type="NCBI Taxonomy" id="110479"/>
    <lineage>
        <taxon>Bacteria</taxon>
        <taxon>Pseudomonadati</taxon>
        <taxon>Pseudomonadota</taxon>
        <taxon>Alphaproteobacteria</taxon>
        <taxon>Acetobacterales</taxon>
        <taxon>Acetobacteraceae</taxon>
        <taxon>Asaia</taxon>
    </lineage>
</organism>